<feature type="region of interest" description="Disordered" evidence="1">
    <location>
        <begin position="203"/>
        <end position="292"/>
    </location>
</feature>
<protein>
    <submittedName>
        <fullName evidence="2">Uncharacterized protein</fullName>
    </submittedName>
</protein>
<evidence type="ECO:0000256" key="1">
    <source>
        <dbReference type="SAM" id="MobiDB-lite"/>
    </source>
</evidence>
<dbReference type="Proteomes" id="UP000269721">
    <property type="component" value="Unassembled WGS sequence"/>
</dbReference>
<keyword evidence="3" id="KW-1185">Reference proteome</keyword>
<organism evidence="2 3">
    <name type="scientific">Blyttiomyces helicus</name>
    <dbReference type="NCBI Taxonomy" id="388810"/>
    <lineage>
        <taxon>Eukaryota</taxon>
        <taxon>Fungi</taxon>
        <taxon>Fungi incertae sedis</taxon>
        <taxon>Chytridiomycota</taxon>
        <taxon>Chytridiomycota incertae sedis</taxon>
        <taxon>Chytridiomycetes</taxon>
        <taxon>Chytridiomycetes incertae sedis</taxon>
        <taxon>Blyttiomyces</taxon>
    </lineage>
</organism>
<proteinExistence type="predicted"/>
<dbReference type="EMBL" id="KZ993907">
    <property type="protein sequence ID" value="RKO94398.1"/>
    <property type="molecule type" value="Genomic_DNA"/>
</dbReference>
<evidence type="ECO:0000313" key="2">
    <source>
        <dbReference type="EMBL" id="RKO94398.1"/>
    </source>
</evidence>
<name>A0A4P9WRC4_9FUNG</name>
<feature type="compositionally biased region" description="Polar residues" evidence="1">
    <location>
        <begin position="276"/>
        <end position="286"/>
    </location>
</feature>
<sequence length="375" mass="41302">MAFLDEDSVLYTNHRLFTGARAAWNPPRREVTSAAHPNHKKHFIRPEPTPPALKPSNATLPAAVAPKLHGPCHPIPGMKGIPHPRIPTPSLPRRKEEAAPQLRHPAAYRMTHPPPTRYLSPRVTRTHPSQVNSQHSYARHVARLHQKVPSAPSRKNPESYRVKNLISIKRSHTGPSPLSYNAACPHFRNANAPALKIRRSTSRYASHLTSAPPRGMPSHHLSSAPPHPHTRCQPSAPVPSPTPPDHHPTITPKSHDKPASSSRSSIACQTRLHPQGTPTPQQSYGTDLSVGSWAAPRGEVTPYPTHLQPSYPTQCVHPTNPWQPYPVEKLSEVASPDPNLLGEERLRWLKQAKRVSNPGMVDRRARGPSGDGNSS</sequence>
<reference evidence="3" key="1">
    <citation type="journal article" date="2018" name="Nat. Microbiol.">
        <title>Leveraging single-cell genomics to expand the fungal tree of life.</title>
        <authorList>
            <person name="Ahrendt S.R."/>
            <person name="Quandt C.A."/>
            <person name="Ciobanu D."/>
            <person name="Clum A."/>
            <person name="Salamov A."/>
            <person name="Andreopoulos B."/>
            <person name="Cheng J.F."/>
            <person name="Woyke T."/>
            <person name="Pelin A."/>
            <person name="Henrissat B."/>
            <person name="Reynolds N.K."/>
            <person name="Benny G.L."/>
            <person name="Smith M.E."/>
            <person name="James T.Y."/>
            <person name="Grigoriev I.V."/>
        </authorList>
    </citation>
    <scope>NUCLEOTIDE SEQUENCE [LARGE SCALE GENOMIC DNA]</scope>
</reference>
<feature type="compositionally biased region" description="Basic and acidic residues" evidence="1">
    <location>
        <begin position="244"/>
        <end position="258"/>
    </location>
</feature>
<feature type="region of interest" description="Disordered" evidence="1">
    <location>
        <begin position="31"/>
        <end position="52"/>
    </location>
</feature>
<evidence type="ECO:0000313" key="3">
    <source>
        <dbReference type="Proteomes" id="UP000269721"/>
    </source>
</evidence>
<feature type="region of interest" description="Disordered" evidence="1">
    <location>
        <begin position="351"/>
        <end position="375"/>
    </location>
</feature>
<gene>
    <name evidence="2" type="ORF">BDK51DRAFT_32165</name>
</gene>
<feature type="compositionally biased region" description="Polar residues" evidence="1">
    <location>
        <begin position="126"/>
        <end position="136"/>
    </location>
</feature>
<feature type="region of interest" description="Disordered" evidence="1">
    <location>
        <begin position="107"/>
        <end position="136"/>
    </location>
</feature>
<accession>A0A4P9WRC4</accession>
<feature type="compositionally biased region" description="Polar residues" evidence="1">
    <location>
        <begin position="259"/>
        <end position="268"/>
    </location>
</feature>
<dbReference type="AlphaFoldDB" id="A0A4P9WRC4"/>